<proteinExistence type="predicted"/>
<dbReference type="Proteomes" id="UP001236507">
    <property type="component" value="Unassembled WGS sequence"/>
</dbReference>
<dbReference type="PANTHER" id="PTHR37291">
    <property type="entry name" value="5-METHYLCYTOSINE-SPECIFIC RESTRICTION ENZYME B"/>
    <property type="match status" value="1"/>
</dbReference>
<name>A0ABT6Y6Z7_9BACT</name>
<keyword evidence="3" id="KW-1185">Reference proteome</keyword>
<dbReference type="RefSeq" id="WP_283344299.1">
    <property type="nucleotide sequence ID" value="NZ_JASHIF010000007.1"/>
</dbReference>
<protein>
    <submittedName>
        <fullName evidence="2">AAA family ATPase</fullName>
    </submittedName>
</protein>
<comment type="caution">
    <text evidence="2">The sequence shown here is derived from an EMBL/GenBank/DDBJ whole genome shotgun (WGS) entry which is preliminary data.</text>
</comment>
<dbReference type="InterPro" id="IPR027417">
    <property type="entry name" value="P-loop_NTPase"/>
</dbReference>
<gene>
    <name evidence="2" type="ORF">QM524_08995</name>
</gene>
<sequence>MSPIAQLHKEIYDFLMEYHQANPTFKFAPRTRSIANGRGYQDGYWFNGNDDYLFIGLYSPNDSVNKTRTIGIFIQLRHSLIQKAYLLITYRDVSQITDIPFYNQLVERLQQNSTLHQERENKYQLHFENPRDWQTWLSSFLENQKPTIDQFIREQGRENDFFINQEWFNEHTSTIRNIQNSVSIPFNSSVTTERIINQAPQNMPHYPLNQILYGPPGTGKTYQTVALSYKIVHQLPLDEDIDYTLARAWYKQELAKNHDRQVEFITFHQNYSYEDFIAGIKPALNDDTLGFREHKGIFFEVCQRALKNLQQATLVDYQETPTFQEVFDTFITDLIQNDRPVEVGLKRGGSFSITKVNPKNIEFKKQNGTSEHTLSIQTIEEIYLNKREYLTGLSTYYNPLVEKLREIATGLTRTVPAQPLKNYVLIIDEINRANISRVFGELITLLEEDKRWGNDFETEVLLPDGFTKFTVPKNLYIIGTMNTADKSIALLDIALRRRFEFIPLYPDASKVKDEYQLFFNSLNQRIKDKKGIDFCIGHAYFMPPQDRSFDFVKAMNQKVIPLLMEYFYNARTTQNDVKQLLEDALSVSGLPLRIEENMFQIKIVAS</sequence>
<organism evidence="2 3">
    <name type="scientific">Flectobacillus roseus</name>
    <dbReference type="NCBI Taxonomy" id="502259"/>
    <lineage>
        <taxon>Bacteria</taxon>
        <taxon>Pseudomonadati</taxon>
        <taxon>Bacteroidota</taxon>
        <taxon>Cytophagia</taxon>
        <taxon>Cytophagales</taxon>
        <taxon>Flectobacillaceae</taxon>
        <taxon>Flectobacillus</taxon>
    </lineage>
</organism>
<dbReference type="Gene3D" id="3.40.50.300">
    <property type="entry name" value="P-loop containing nucleotide triphosphate hydrolases"/>
    <property type="match status" value="1"/>
</dbReference>
<accession>A0ABT6Y6Z7</accession>
<dbReference type="SUPFAM" id="SSF52540">
    <property type="entry name" value="P-loop containing nucleoside triphosphate hydrolases"/>
    <property type="match status" value="1"/>
</dbReference>
<dbReference type="Pfam" id="PF07728">
    <property type="entry name" value="AAA_5"/>
    <property type="match status" value="1"/>
</dbReference>
<dbReference type="PANTHER" id="PTHR37291:SF1">
    <property type="entry name" value="TYPE IV METHYL-DIRECTED RESTRICTION ENZYME ECOKMCRB SUBUNIT"/>
    <property type="match status" value="1"/>
</dbReference>
<evidence type="ECO:0000313" key="2">
    <source>
        <dbReference type="EMBL" id="MDI9859343.1"/>
    </source>
</evidence>
<dbReference type="InterPro" id="IPR052934">
    <property type="entry name" value="Methyl-DNA_Rec/Restrict_Enz"/>
</dbReference>
<dbReference type="InterPro" id="IPR011704">
    <property type="entry name" value="ATPase_dyneun-rel_AAA"/>
</dbReference>
<reference evidence="2 3" key="1">
    <citation type="submission" date="2023-05" db="EMBL/GenBank/DDBJ databases">
        <title>Novel species of genus Flectobacillus isolated from stream in China.</title>
        <authorList>
            <person name="Lu H."/>
        </authorList>
    </citation>
    <scope>NUCLEOTIDE SEQUENCE [LARGE SCALE GENOMIC DNA]</scope>
    <source>
        <strain evidence="2 3">KCTC 42575</strain>
    </source>
</reference>
<evidence type="ECO:0000313" key="3">
    <source>
        <dbReference type="Proteomes" id="UP001236507"/>
    </source>
</evidence>
<evidence type="ECO:0000259" key="1">
    <source>
        <dbReference type="Pfam" id="PF07728"/>
    </source>
</evidence>
<feature type="domain" description="ATPase dynein-related AAA" evidence="1">
    <location>
        <begin position="399"/>
        <end position="499"/>
    </location>
</feature>
<dbReference type="EMBL" id="JASHIF010000007">
    <property type="protein sequence ID" value="MDI9859343.1"/>
    <property type="molecule type" value="Genomic_DNA"/>
</dbReference>